<dbReference type="AlphaFoldDB" id="A0AAD4ZWU7"/>
<sequence length="132" mass="14967">MTFDHSLILWNKENQHSTDSRSLSSMFLLRCSVRRVFTWDNNLVQIMDAWMSSPQSSQGSALLSVALDLSESECHEIHRRLTHLQVSKTTTMFVETLSSGNYFSFLMHLQNISAGAAYLRIVLGIVASQLRS</sequence>
<dbReference type="EMBL" id="JAJFAZ020000001">
    <property type="protein sequence ID" value="KAI5355707.1"/>
    <property type="molecule type" value="Genomic_DNA"/>
</dbReference>
<proteinExistence type="predicted"/>
<dbReference type="Proteomes" id="UP001054821">
    <property type="component" value="Chromosome 1"/>
</dbReference>
<evidence type="ECO:0000313" key="2">
    <source>
        <dbReference type="Proteomes" id="UP001054821"/>
    </source>
</evidence>
<accession>A0AAD4ZWU7</accession>
<evidence type="ECO:0000313" key="1">
    <source>
        <dbReference type="EMBL" id="KAI5355707.1"/>
    </source>
</evidence>
<protein>
    <submittedName>
        <fullName evidence="1">Uncharacterized protein</fullName>
    </submittedName>
</protein>
<comment type="caution">
    <text evidence="1">The sequence shown here is derived from an EMBL/GenBank/DDBJ whole genome shotgun (WGS) entry which is preliminary data.</text>
</comment>
<name>A0AAD4ZWU7_PRUDU</name>
<organism evidence="1 2">
    <name type="scientific">Prunus dulcis</name>
    <name type="common">Almond</name>
    <name type="synonym">Amygdalus dulcis</name>
    <dbReference type="NCBI Taxonomy" id="3755"/>
    <lineage>
        <taxon>Eukaryota</taxon>
        <taxon>Viridiplantae</taxon>
        <taxon>Streptophyta</taxon>
        <taxon>Embryophyta</taxon>
        <taxon>Tracheophyta</taxon>
        <taxon>Spermatophyta</taxon>
        <taxon>Magnoliopsida</taxon>
        <taxon>eudicotyledons</taxon>
        <taxon>Gunneridae</taxon>
        <taxon>Pentapetalae</taxon>
        <taxon>rosids</taxon>
        <taxon>fabids</taxon>
        <taxon>Rosales</taxon>
        <taxon>Rosaceae</taxon>
        <taxon>Amygdaloideae</taxon>
        <taxon>Amygdaleae</taxon>
        <taxon>Prunus</taxon>
    </lineage>
</organism>
<keyword evidence="2" id="KW-1185">Reference proteome</keyword>
<gene>
    <name evidence="1" type="ORF">L3X38_008602</name>
</gene>
<reference evidence="1 2" key="1">
    <citation type="journal article" date="2022" name="G3 (Bethesda)">
        <title>Whole-genome sequence and methylome profiling of the almond [Prunus dulcis (Mill.) D.A. Webb] cultivar 'Nonpareil'.</title>
        <authorList>
            <person name="D'Amico-Willman K.M."/>
            <person name="Ouma W.Z."/>
            <person name="Meulia T."/>
            <person name="Sideli G.M."/>
            <person name="Gradziel T.M."/>
            <person name="Fresnedo-Ramirez J."/>
        </authorList>
    </citation>
    <scope>NUCLEOTIDE SEQUENCE [LARGE SCALE GENOMIC DNA]</scope>
    <source>
        <strain evidence="1">Clone GOH B32 T37-40</strain>
    </source>
</reference>